<dbReference type="SUPFAM" id="SSF56954">
    <property type="entry name" value="Outer membrane efflux proteins (OEP)"/>
    <property type="match status" value="1"/>
</dbReference>
<evidence type="ECO:0000256" key="4">
    <source>
        <dbReference type="ARBA" id="ARBA00022452"/>
    </source>
</evidence>
<dbReference type="Gene3D" id="1.20.1600.10">
    <property type="entry name" value="Outer membrane efflux proteins (OEP)"/>
    <property type="match status" value="1"/>
</dbReference>
<evidence type="ECO:0000256" key="8">
    <source>
        <dbReference type="SAM" id="MobiDB-lite"/>
    </source>
</evidence>
<organism evidence="10 11">
    <name type="scientific">Eikenella corrodens</name>
    <dbReference type="NCBI Taxonomy" id="539"/>
    <lineage>
        <taxon>Bacteria</taxon>
        <taxon>Pseudomonadati</taxon>
        <taxon>Pseudomonadota</taxon>
        <taxon>Betaproteobacteria</taxon>
        <taxon>Neisseriales</taxon>
        <taxon>Neisseriaceae</taxon>
        <taxon>Eikenella</taxon>
    </lineage>
</organism>
<keyword evidence="4" id="KW-1134">Transmembrane beta strand</keyword>
<evidence type="ECO:0000313" key="10">
    <source>
        <dbReference type="EMBL" id="AZR59188.1"/>
    </source>
</evidence>
<proteinExistence type="inferred from homology"/>
<comment type="similarity">
    <text evidence="2">Belongs to the outer membrane factor (OMF) (TC 1.B.17) family.</text>
</comment>
<keyword evidence="9" id="KW-0732">Signal</keyword>
<feature type="region of interest" description="Disordered" evidence="8">
    <location>
        <begin position="438"/>
        <end position="513"/>
    </location>
</feature>
<evidence type="ECO:0000256" key="2">
    <source>
        <dbReference type="ARBA" id="ARBA00007613"/>
    </source>
</evidence>
<evidence type="ECO:0000313" key="11">
    <source>
        <dbReference type="Proteomes" id="UP000282435"/>
    </source>
</evidence>
<gene>
    <name evidence="10" type="ORF">ELB75_03570</name>
</gene>
<dbReference type="GO" id="GO:0015288">
    <property type="term" value="F:porin activity"/>
    <property type="evidence" value="ECO:0007669"/>
    <property type="project" value="TreeGrafter"/>
</dbReference>
<dbReference type="EMBL" id="CP034670">
    <property type="protein sequence ID" value="AZR59188.1"/>
    <property type="molecule type" value="Genomic_DNA"/>
</dbReference>
<dbReference type="OrthoDB" id="9813458at2"/>
<dbReference type="InterPro" id="IPR010130">
    <property type="entry name" value="T1SS_OMP_TolC"/>
</dbReference>
<keyword evidence="7" id="KW-0998">Cell outer membrane</keyword>
<keyword evidence="5" id="KW-0812">Transmembrane</keyword>
<accession>A0A3S9SIB7</accession>
<evidence type="ECO:0000256" key="3">
    <source>
        <dbReference type="ARBA" id="ARBA00022448"/>
    </source>
</evidence>
<dbReference type="GO" id="GO:0015562">
    <property type="term" value="F:efflux transmembrane transporter activity"/>
    <property type="evidence" value="ECO:0007669"/>
    <property type="project" value="InterPro"/>
</dbReference>
<dbReference type="PANTHER" id="PTHR30026">
    <property type="entry name" value="OUTER MEMBRANE PROTEIN TOLC"/>
    <property type="match status" value="1"/>
</dbReference>
<evidence type="ECO:0000256" key="6">
    <source>
        <dbReference type="ARBA" id="ARBA00023136"/>
    </source>
</evidence>
<protein>
    <submittedName>
        <fullName evidence="10">Type I secretion protein TolC</fullName>
    </submittedName>
</protein>
<dbReference type="NCBIfam" id="TIGR01844">
    <property type="entry name" value="type_I_sec_TolC"/>
    <property type="match status" value="1"/>
</dbReference>
<dbReference type="RefSeq" id="WP_126982744.1">
    <property type="nucleotide sequence ID" value="NZ_CP034670.1"/>
</dbReference>
<dbReference type="GO" id="GO:1990281">
    <property type="term" value="C:efflux pump complex"/>
    <property type="evidence" value="ECO:0007669"/>
    <property type="project" value="TreeGrafter"/>
</dbReference>
<dbReference type="AlphaFoldDB" id="A0A3S9SIB7"/>
<dbReference type="InterPro" id="IPR003423">
    <property type="entry name" value="OMP_efflux"/>
</dbReference>
<keyword evidence="3" id="KW-0813">Transport</keyword>
<dbReference type="Proteomes" id="UP000282435">
    <property type="component" value="Chromosome"/>
</dbReference>
<evidence type="ECO:0000256" key="5">
    <source>
        <dbReference type="ARBA" id="ARBA00022692"/>
    </source>
</evidence>
<evidence type="ECO:0000256" key="1">
    <source>
        <dbReference type="ARBA" id="ARBA00004442"/>
    </source>
</evidence>
<dbReference type="PROSITE" id="PS51257">
    <property type="entry name" value="PROKAR_LIPOPROTEIN"/>
    <property type="match status" value="1"/>
</dbReference>
<keyword evidence="6" id="KW-0472">Membrane</keyword>
<dbReference type="PANTHER" id="PTHR30026:SF20">
    <property type="entry name" value="OUTER MEMBRANE PROTEIN TOLC"/>
    <property type="match status" value="1"/>
</dbReference>
<comment type="subcellular location">
    <subcellularLocation>
        <location evidence="1">Cell outer membrane</location>
    </subcellularLocation>
</comment>
<feature type="compositionally biased region" description="Basic residues" evidence="8">
    <location>
        <begin position="504"/>
        <end position="513"/>
    </location>
</feature>
<dbReference type="GO" id="GO:0009279">
    <property type="term" value="C:cell outer membrane"/>
    <property type="evidence" value="ECO:0007669"/>
    <property type="project" value="UniProtKB-SubCell"/>
</dbReference>
<evidence type="ECO:0000256" key="7">
    <source>
        <dbReference type="ARBA" id="ARBA00023237"/>
    </source>
</evidence>
<dbReference type="Pfam" id="PF02321">
    <property type="entry name" value="OEP"/>
    <property type="match status" value="2"/>
</dbReference>
<sequence length="513" mass="57632">MFRPPLSRLCFTLCLLIGCAAPAYAFDLIQAFEAAQQHSAEYAAAQYGYQAEIEQKAQARAPLLPQISANALYQRQPASLSSNTVSHGWGIQASQVLFDRSLWAQYRQGRQAAQQAAAKLQRSGDDLLFQVAQAYCEVLQQQDTWAAIRQEKAAYFRQMQQARAAFEKGAATRVDIEEARAGYDAALAKEITTVSRLELARSTLDNLTGLDSRQIEPLRPGELPDWLQQKENYWQDLAERHNPQWIEQRWAWQQARSSREAAQGSRWPRLTLNGGYQDHHNTQSYGRADQHYRSKGGSVTLQLNLPLYDGGQTNSRIRETTARELQQHELLTATERQVRQAVRQAYLDAYGHQYRILAQQRLLESNRAKLESTRLGRQVGVRSLLEELQAQQAAADAEQQLAQARYGYVLAYMRLLKESGVLGEAARQQQLRRELFAGNPKARRASTPANPAIPATQHLPRQADGTTGVFSTSTDAPPPLANESAAGEDISSLQTDKQPSRPAAQRRRPTNRR</sequence>
<feature type="compositionally biased region" description="Polar residues" evidence="8">
    <location>
        <begin position="464"/>
        <end position="475"/>
    </location>
</feature>
<evidence type="ECO:0000256" key="9">
    <source>
        <dbReference type="SAM" id="SignalP"/>
    </source>
</evidence>
<name>A0A3S9SIB7_EIKCO</name>
<reference evidence="10 11" key="1">
    <citation type="submission" date="2018-12" db="EMBL/GenBank/DDBJ databases">
        <title>Genome sequencing of Eikenella corrodens KCOM 3110 (= JS217).</title>
        <authorList>
            <person name="Koo J.-K."/>
            <person name="Park S.-N."/>
            <person name="Lim Y.K."/>
        </authorList>
    </citation>
    <scope>NUCLEOTIDE SEQUENCE [LARGE SCALE GENOMIC DNA]</scope>
    <source>
        <strain evidence="10 11">KCOM 3110</strain>
    </source>
</reference>
<feature type="chain" id="PRO_5019451807" evidence="9">
    <location>
        <begin position="26"/>
        <end position="513"/>
    </location>
</feature>
<dbReference type="InterPro" id="IPR051906">
    <property type="entry name" value="TolC-like"/>
</dbReference>
<feature type="signal peptide" evidence="9">
    <location>
        <begin position="1"/>
        <end position="25"/>
    </location>
</feature>